<dbReference type="InterPro" id="IPR015414">
    <property type="entry name" value="TMEM64"/>
</dbReference>
<accession>A0A4R1BI43</accession>
<feature type="transmembrane region" description="Helical" evidence="7">
    <location>
        <begin position="169"/>
        <end position="188"/>
    </location>
</feature>
<comment type="caution">
    <text evidence="9">The sequence shown here is derived from an EMBL/GenBank/DDBJ whole genome shotgun (WGS) entry which is preliminary data.</text>
</comment>
<feature type="transmembrane region" description="Helical" evidence="7">
    <location>
        <begin position="54"/>
        <end position="83"/>
    </location>
</feature>
<comment type="similarity">
    <text evidence="2 7">Belongs to the TVP38/TMEM64 family.</text>
</comment>
<comment type="subcellular location">
    <subcellularLocation>
        <location evidence="1 7">Cell membrane</location>
        <topology evidence="1 7">Multi-pass membrane protein</topology>
    </subcellularLocation>
</comment>
<sequence length="231" mass="24531">MSVNQMRIVSLLALAGAAGGAYLLFPGIRSEVQLVANTLARGDVEGLRDYILSYGVWAPIISALIMILQAVFAPLPAFVITFANGLAFGALQGGLLSLVSAAIGGSICFWISRILGRRPVEIFVGRSGLEAADAWFEHRGAYAVLVARLIPIVSFDAVSYAAGLTRMGFRGYLLATVVGMSPATFVYSYLGEHAPRHVELLLVVFGLVIAASILTAALRRRRSRKPGGTPP</sequence>
<dbReference type="OrthoDB" id="5242213at2"/>
<dbReference type="EMBL" id="SKBU01000015">
    <property type="protein sequence ID" value="TCJ16867.1"/>
    <property type="molecule type" value="Genomic_DNA"/>
</dbReference>
<dbReference type="PANTHER" id="PTHR12677:SF59">
    <property type="entry name" value="GOLGI APPARATUS MEMBRANE PROTEIN TVP38-RELATED"/>
    <property type="match status" value="1"/>
</dbReference>
<keyword evidence="5 7" id="KW-1133">Transmembrane helix</keyword>
<feature type="transmembrane region" description="Helical" evidence="7">
    <location>
        <begin position="200"/>
        <end position="218"/>
    </location>
</feature>
<gene>
    <name evidence="9" type="ORF">E0L93_09135</name>
</gene>
<evidence type="ECO:0000256" key="7">
    <source>
        <dbReference type="RuleBase" id="RU366058"/>
    </source>
</evidence>
<keyword evidence="4 7" id="KW-0812">Transmembrane</keyword>
<proteinExistence type="inferred from homology"/>
<evidence type="ECO:0000313" key="10">
    <source>
        <dbReference type="Proteomes" id="UP000295244"/>
    </source>
</evidence>
<organism evidence="9 10">
    <name type="scientific">Rubrobacter taiwanensis</name>
    <dbReference type="NCBI Taxonomy" id="185139"/>
    <lineage>
        <taxon>Bacteria</taxon>
        <taxon>Bacillati</taxon>
        <taxon>Actinomycetota</taxon>
        <taxon>Rubrobacteria</taxon>
        <taxon>Rubrobacterales</taxon>
        <taxon>Rubrobacteraceae</taxon>
        <taxon>Rubrobacter</taxon>
    </lineage>
</organism>
<keyword evidence="10" id="KW-1185">Reference proteome</keyword>
<evidence type="ECO:0000256" key="5">
    <source>
        <dbReference type="ARBA" id="ARBA00022989"/>
    </source>
</evidence>
<evidence type="ECO:0000256" key="2">
    <source>
        <dbReference type="ARBA" id="ARBA00008640"/>
    </source>
</evidence>
<feature type="domain" description="VTT" evidence="8">
    <location>
        <begin position="75"/>
        <end position="192"/>
    </location>
</feature>
<keyword evidence="6 7" id="KW-0472">Membrane</keyword>
<comment type="caution">
    <text evidence="7">Lacks conserved residue(s) required for the propagation of feature annotation.</text>
</comment>
<dbReference type="Proteomes" id="UP000295244">
    <property type="component" value="Unassembled WGS sequence"/>
</dbReference>
<dbReference type="GO" id="GO:0005886">
    <property type="term" value="C:plasma membrane"/>
    <property type="evidence" value="ECO:0007669"/>
    <property type="project" value="UniProtKB-SubCell"/>
</dbReference>
<evidence type="ECO:0000259" key="8">
    <source>
        <dbReference type="Pfam" id="PF09335"/>
    </source>
</evidence>
<evidence type="ECO:0000313" key="9">
    <source>
        <dbReference type="EMBL" id="TCJ16867.1"/>
    </source>
</evidence>
<keyword evidence="3 7" id="KW-1003">Cell membrane</keyword>
<feature type="transmembrane region" description="Helical" evidence="7">
    <location>
        <begin position="95"/>
        <end position="115"/>
    </location>
</feature>
<name>A0A4R1BI43_9ACTN</name>
<reference evidence="9 10" key="1">
    <citation type="submission" date="2019-03" db="EMBL/GenBank/DDBJ databases">
        <title>Whole genome sequence of a novel Rubrobacter taiwanensis strain, isolated from Yellowstone National Park.</title>
        <authorList>
            <person name="Freed S."/>
            <person name="Ramaley R.F."/>
            <person name="Kyndt J.A."/>
        </authorList>
    </citation>
    <scope>NUCLEOTIDE SEQUENCE [LARGE SCALE GENOMIC DNA]</scope>
    <source>
        <strain evidence="9 10">Yellowstone</strain>
    </source>
</reference>
<dbReference type="PANTHER" id="PTHR12677">
    <property type="entry name" value="GOLGI APPARATUS MEMBRANE PROTEIN TVP38-RELATED"/>
    <property type="match status" value="1"/>
</dbReference>
<evidence type="ECO:0000256" key="3">
    <source>
        <dbReference type="ARBA" id="ARBA00022475"/>
    </source>
</evidence>
<dbReference type="InterPro" id="IPR032816">
    <property type="entry name" value="VTT_dom"/>
</dbReference>
<protein>
    <recommendedName>
        <fullName evidence="7">TVP38/TMEM64 family membrane protein</fullName>
    </recommendedName>
</protein>
<evidence type="ECO:0000256" key="1">
    <source>
        <dbReference type="ARBA" id="ARBA00004651"/>
    </source>
</evidence>
<dbReference type="AlphaFoldDB" id="A0A4R1BI43"/>
<dbReference type="RefSeq" id="WP_132691129.1">
    <property type="nucleotide sequence ID" value="NZ_SKBU01000015.1"/>
</dbReference>
<evidence type="ECO:0000256" key="6">
    <source>
        <dbReference type="ARBA" id="ARBA00023136"/>
    </source>
</evidence>
<evidence type="ECO:0000256" key="4">
    <source>
        <dbReference type="ARBA" id="ARBA00022692"/>
    </source>
</evidence>
<dbReference type="Pfam" id="PF09335">
    <property type="entry name" value="VTT_dom"/>
    <property type="match status" value="1"/>
</dbReference>